<dbReference type="Proteomes" id="UP000499080">
    <property type="component" value="Unassembled WGS sequence"/>
</dbReference>
<protein>
    <submittedName>
        <fullName evidence="1">Uncharacterized protein</fullName>
    </submittedName>
</protein>
<accession>A0A4Y2IW99</accession>
<name>A0A4Y2IW99_ARAVE</name>
<comment type="caution">
    <text evidence="1">The sequence shown here is derived from an EMBL/GenBank/DDBJ whole genome shotgun (WGS) entry which is preliminary data.</text>
</comment>
<gene>
    <name evidence="1" type="ORF">AVEN_97987_1</name>
</gene>
<proteinExistence type="predicted"/>
<dbReference type="EMBL" id="BGPR01002987">
    <property type="protein sequence ID" value="GBM82077.1"/>
    <property type="molecule type" value="Genomic_DNA"/>
</dbReference>
<evidence type="ECO:0000313" key="1">
    <source>
        <dbReference type="EMBL" id="GBM82077.1"/>
    </source>
</evidence>
<evidence type="ECO:0000313" key="2">
    <source>
        <dbReference type="Proteomes" id="UP000499080"/>
    </source>
</evidence>
<reference evidence="1 2" key="1">
    <citation type="journal article" date="2019" name="Sci. Rep.">
        <title>Orb-weaving spider Araneus ventricosus genome elucidates the spidroin gene catalogue.</title>
        <authorList>
            <person name="Kono N."/>
            <person name="Nakamura H."/>
            <person name="Ohtoshi R."/>
            <person name="Moran D.A.P."/>
            <person name="Shinohara A."/>
            <person name="Yoshida Y."/>
            <person name="Fujiwara M."/>
            <person name="Mori M."/>
            <person name="Tomita M."/>
            <person name="Arakawa K."/>
        </authorList>
    </citation>
    <scope>NUCLEOTIDE SEQUENCE [LARGE SCALE GENOMIC DNA]</scope>
</reference>
<keyword evidence="2" id="KW-1185">Reference proteome</keyword>
<sequence>MTYQARSDDTCDLCTYQHSSSVLPTYFQFCSDFPPTSGEIAEQNIANYLSGIGAWREIRVHHPTAINILHTANRFSDILSQITCPTQMGRMHQALVSKVIELYFENELC</sequence>
<dbReference type="AlphaFoldDB" id="A0A4Y2IW99"/>
<organism evidence="1 2">
    <name type="scientific">Araneus ventricosus</name>
    <name type="common">Orbweaver spider</name>
    <name type="synonym">Epeira ventricosa</name>
    <dbReference type="NCBI Taxonomy" id="182803"/>
    <lineage>
        <taxon>Eukaryota</taxon>
        <taxon>Metazoa</taxon>
        <taxon>Ecdysozoa</taxon>
        <taxon>Arthropoda</taxon>
        <taxon>Chelicerata</taxon>
        <taxon>Arachnida</taxon>
        <taxon>Araneae</taxon>
        <taxon>Araneomorphae</taxon>
        <taxon>Entelegynae</taxon>
        <taxon>Araneoidea</taxon>
        <taxon>Araneidae</taxon>
        <taxon>Araneus</taxon>
    </lineage>
</organism>